<dbReference type="GO" id="GO:0035438">
    <property type="term" value="F:cyclic-di-GMP binding"/>
    <property type="evidence" value="ECO:0007669"/>
    <property type="project" value="InterPro"/>
</dbReference>
<dbReference type="SUPFAM" id="SSF141371">
    <property type="entry name" value="PilZ domain-like"/>
    <property type="match status" value="1"/>
</dbReference>
<reference evidence="3" key="1">
    <citation type="submission" date="2020-09" db="EMBL/GenBank/DDBJ databases">
        <title>Sphingomonas sp., a new species isolated from pork steak.</title>
        <authorList>
            <person name="Heidler von Heilborn D."/>
        </authorList>
    </citation>
    <scope>NUCLEOTIDE SEQUENCE [LARGE SCALE GENOMIC DNA]</scope>
</reference>
<keyword evidence="3" id="KW-1185">Reference proteome</keyword>
<feature type="domain" description="PilZ" evidence="1">
    <location>
        <begin position="113"/>
        <end position="194"/>
    </location>
</feature>
<dbReference type="EMBL" id="CP061035">
    <property type="protein sequence ID" value="QQV76784.1"/>
    <property type="molecule type" value="Genomic_DNA"/>
</dbReference>
<feature type="domain" description="PilZ" evidence="1">
    <location>
        <begin position="18"/>
        <end position="95"/>
    </location>
</feature>
<dbReference type="KEGG" id="sari:H5J25_15435"/>
<proteinExistence type="predicted"/>
<accession>A0A974NTQ4</accession>
<dbReference type="AlphaFoldDB" id="A0A974NTQ4"/>
<dbReference type="Pfam" id="PF07238">
    <property type="entry name" value="PilZ"/>
    <property type="match status" value="2"/>
</dbReference>
<dbReference type="RefSeq" id="WP_202092563.1">
    <property type="nucleotide sequence ID" value="NZ_CP061035.1"/>
</dbReference>
<gene>
    <name evidence="2" type="ORF">H5J25_15435</name>
</gene>
<protein>
    <submittedName>
        <fullName evidence="2">PilZ domain-containing protein</fullName>
    </submittedName>
</protein>
<name>A0A974NTQ4_9SPHN</name>
<evidence type="ECO:0000313" key="2">
    <source>
        <dbReference type="EMBL" id="QQV76784.1"/>
    </source>
</evidence>
<dbReference type="Proteomes" id="UP000595894">
    <property type="component" value="Chromosome"/>
</dbReference>
<evidence type="ECO:0000259" key="1">
    <source>
        <dbReference type="Pfam" id="PF07238"/>
    </source>
</evidence>
<dbReference type="Gene3D" id="2.40.10.220">
    <property type="entry name" value="predicted glycosyltransferase like domains"/>
    <property type="match status" value="1"/>
</dbReference>
<organism evidence="2 3">
    <name type="scientific">Sphingomonas aliaeris</name>
    <dbReference type="NCBI Taxonomy" id="2759526"/>
    <lineage>
        <taxon>Bacteria</taxon>
        <taxon>Pseudomonadati</taxon>
        <taxon>Pseudomonadota</taxon>
        <taxon>Alphaproteobacteria</taxon>
        <taxon>Sphingomonadales</taxon>
        <taxon>Sphingomonadaceae</taxon>
        <taxon>Sphingomonas</taxon>
    </lineage>
</organism>
<sequence>MFYQTIPSPQTVPSANVDRREAARASTVLLIGKVNDGMNDNACLVLNLSEYGLMARMSFTPAVGQALEIELRGLPRCTAHVRWVNGMKAGMQFVEKQNLEPVFCQTSDDGQIARAPRFDVTLDAVVRLSGRQFKAKISNISPGGVRLEANVAVEPGQTGQILLPGHQICLFGTVRWVEGNAFGMHFSTPLPLGNLRDCLEG</sequence>
<evidence type="ECO:0000313" key="3">
    <source>
        <dbReference type="Proteomes" id="UP000595894"/>
    </source>
</evidence>
<dbReference type="InterPro" id="IPR009875">
    <property type="entry name" value="PilZ_domain"/>
</dbReference>